<accession>A0A0S2JYJ0</accession>
<keyword evidence="8" id="KW-0482">Metalloprotease</keyword>
<dbReference type="Gene3D" id="3.90.230.10">
    <property type="entry name" value="Creatinase/methionine aminopeptidase superfamily"/>
    <property type="match status" value="1"/>
</dbReference>
<dbReference type="InterPro" id="IPR052433">
    <property type="entry name" value="X-Pro_dipept-like"/>
</dbReference>
<protein>
    <recommendedName>
        <fullName evidence="10">Xaa-Pro aminopeptidase</fullName>
        <ecNumber evidence="4">3.4.11.9</ecNumber>
    </recommendedName>
    <alternativeName>
        <fullName evidence="11">Aminopeptidase P II</fullName>
    </alternativeName>
    <alternativeName>
        <fullName evidence="12">X-Pro aminopeptidase</fullName>
    </alternativeName>
</protein>
<dbReference type="KEGG" id="pphe:PP2015_592"/>
<evidence type="ECO:0000256" key="8">
    <source>
        <dbReference type="ARBA" id="ARBA00023049"/>
    </source>
</evidence>
<dbReference type="InterPro" id="IPR029149">
    <property type="entry name" value="Creatin/AminoP/Spt16_N"/>
</dbReference>
<dbReference type="GO" id="GO:0006508">
    <property type="term" value="P:proteolysis"/>
    <property type="evidence" value="ECO:0007669"/>
    <property type="project" value="UniProtKB-KW"/>
</dbReference>
<sequence>MISIQEFVQRRSKLLAQLDNHSVAIIPAAVELTRSRDTEFPFRQDSDFFYLTGFKEPDAILVLSKDKQGEGKSTLFCRNKDKTAEIWHGRRVGYESAKSDYQFDETYPLSELDDELLQLVNGNRTLFYAQGTYSAFDDKVWALLNTLRGAPKKGYRAPEIIKDTRPLIHEMRLFKSDAEIAVMRKAGQISAEGHVRAMQFAKPDATEYQLEAELHHHYAMNGARYPAYGTIVGSGNNANILHYTENSDTLKAGDLVLIDSGCELEGYAADITRTFPVSGKFSEPQKTIYELVLKAQAAAFEHVKPGGTLVAANKAVMTVMTQGLIELGILSGELDTLVEKQACKAFYMHGLGHWLGLDVHDVGEYKLDEAERPFAPGMVLTIEPGLYFDEDAQVPEQYKGIGIRIEDDLLVTENGHENLTQDVPKTVAEIEALMQQ</sequence>
<dbReference type="PANTHER" id="PTHR43226:SF4">
    <property type="entry name" value="XAA-PRO AMINOPEPTIDASE 3"/>
    <property type="match status" value="1"/>
</dbReference>
<evidence type="ECO:0000313" key="16">
    <source>
        <dbReference type="Proteomes" id="UP000061457"/>
    </source>
</evidence>
<dbReference type="PATRIC" id="fig|161398.10.peg.601"/>
<dbReference type="Gene3D" id="3.40.350.10">
    <property type="entry name" value="Creatinase/prolidase N-terminal domain"/>
    <property type="match status" value="1"/>
</dbReference>
<keyword evidence="16" id="KW-1185">Reference proteome</keyword>
<dbReference type="SMART" id="SM01011">
    <property type="entry name" value="AMP_N"/>
    <property type="match status" value="1"/>
</dbReference>
<evidence type="ECO:0000256" key="11">
    <source>
        <dbReference type="ARBA" id="ARBA00075356"/>
    </source>
</evidence>
<dbReference type="Pfam" id="PF05195">
    <property type="entry name" value="AMP_N"/>
    <property type="match status" value="1"/>
</dbReference>
<dbReference type="RefSeq" id="WP_058028873.1">
    <property type="nucleotide sequence ID" value="NZ_CP013187.1"/>
</dbReference>
<evidence type="ECO:0000256" key="1">
    <source>
        <dbReference type="ARBA" id="ARBA00001424"/>
    </source>
</evidence>
<evidence type="ECO:0000259" key="14">
    <source>
        <dbReference type="SMART" id="SM01011"/>
    </source>
</evidence>
<keyword evidence="9" id="KW-0464">Manganese</keyword>
<proteinExistence type="inferred from homology"/>
<dbReference type="NCBIfam" id="NF008131">
    <property type="entry name" value="PRK10879.1"/>
    <property type="match status" value="1"/>
</dbReference>
<dbReference type="InterPro" id="IPR001131">
    <property type="entry name" value="Peptidase_M24B_aminopep-P_CS"/>
</dbReference>
<evidence type="ECO:0000256" key="2">
    <source>
        <dbReference type="ARBA" id="ARBA00001936"/>
    </source>
</evidence>
<keyword evidence="5" id="KW-0645">Protease</keyword>
<dbReference type="InterPro" id="IPR007865">
    <property type="entry name" value="Aminopep_P_N"/>
</dbReference>
<evidence type="ECO:0000256" key="3">
    <source>
        <dbReference type="ARBA" id="ARBA00008766"/>
    </source>
</evidence>
<evidence type="ECO:0000256" key="4">
    <source>
        <dbReference type="ARBA" id="ARBA00012574"/>
    </source>
</evidence>
<keyword evidence="6 13" id="KW-0479">Metal-binding</keyword>
<evidence type="ECO:0000313" key="15">
    <source>
        <dbReference type="EMBL" id="ALO41112.1"/>
    </source>
</evidence>
<dbReference type="OrthoDB" id="9806388at2"/>
<dbReference type="EC" id="3.4.11.9" evidence="4"/>
<dbReference type="EMBL" id="CP013187">
    <property type="protein sequence ID" value="ALO41112.1"/>
    <property type="molecule type" value="Genomic_DNA"/>
</dbReference>
<dbReference type="GO" id="GO:0030145">
    <property type="term" value="F:manganese ion binding"/>
    <property type="evidence" value="ECO:0007669"/>
    <property type="project" value="InterPro"/>
</dbReference>
<dbReference type="Pfam" id="PF00557">
    <property type="entry name" value="Peptidase_M24"/>
    <property type="match status" value="1"/>
</dbReference>
<dbReference type="SUPFAM" id="SSF53092">
    <property type="entry name" value="Creatinase/prolidase N-terminal domain"/>
    <property type="match status" value="1"/>
</dbReference>
<evidence type="ECO:0000256" key="12">
    <source>
        <dbReference type="ARBA" id="ARBA00081411"/>
    </source>
</evidence>
<comment type="catalytic activity">
    <reaction evidence="1">
        <text>Release of any N-terminal amino acid, including proline, that is linked to proline, even from a dipeptide or tripeptide.</text>
        <dbReference type="EC" id="3.4.11.9"/>
    </reaction>
</comment>
<evidence type="ECO:0000256" key="13">
    <source>
        <dbReference type="RuleBase" id="RU000590"/>
    </source>
</evidence>
<dbReference type="FunFam" id="3.90.230.10:FF:000002">
    <property type="entry name" value="Xaa-Pro aminopeptidase 3"/>
    <property type="match status" value="1"/>
</dbReference>
<organism evidence="15 16">
    <name type="scientific">Pseudoalteromonas phenolica</name>
    <dbReference type="NCBI Taxonomy" id="161398"/>
    <lineage>
        <taxon>Bacteria</taxon>
        <taxon>Pseudomonadati</taxon>
        <taxon>Pseudomonadota</taxon>
        <taxon>Gammaproteobacteria</taxon>
        <taxon>Alteromonadales</taxon>
        <taxon>Pseudoalteromonadaceae</taxon>
        <taxon>Pseudoalteromonas</taxon>
    </lineage>
</organism>
<evidence type="ECO:0000256" key="7">
    <source>
        <dbReference type="ARBA" id="ARBA00022801"/>
    </source>
</evidence>
<reference evidence="15 16" key="1">
    <citation type="submission" date="2015-11" db="EMBL/GenBank/DDBJ databases">
        <authorList>
            <person name="Zhang Y."/>
            <person name="Guo Z."/>
        </authorList>
    </citation>
    <scope>NUCLEOTIDE SEQUENCE [LARGE SCALE GENOMIC DNA]</scope>
    <source>
        <strain evidence="15 16">KCTC 12086</strain>
    </source>
</reference>
<dbReference type="InterPro" id="IPR000994">
    <property type="entry name" value="Pept_M24"/>
</dbReference>
<evidence type="ECO:0000256" key="5">
    <source>
        <dbReference type="ARBA" id="ARBA00022670"/>
    </source>
</evidence>
<evidence type="ECO:0000256" key="10">
    <source>
        <dbReference type="ARBA" id="ARBA00069363"/>
    </source>
</evidence>
<keyword evidence="7" id="KW-0378">Hydrolase</keyword>
<dbReference type="InterPro" id="IPR036005">
    <property type="entry name" value="Creatinase/aminopeptidase-like"/>
</dbReference>
<evidence type="ECO:0000256" key="6">
    <source>
        <dbReference type="ARBA" id="ARBA00022723"/>
    </source>
</evidence>
<comment type="similarity">
    <text evidence="3 13">Belongs to the peptidase M24B family.</text>
</comment>
<feature type="domain" description="Aminopeptidase P N-terminal" evidence="14">
    <location>
        <begin position="2"/>
        <end position="137"/>
    </location>
</feature>
<dbReference type="SUPFAM" id="SSF55920">
    <property type="entry name" value="Creatinase/aminopeptidase"/>
    <property type="match status" value="1"/>
</dbReference>
<comment type="cofactor">
    <cofactor evidence="2">
        <name>Mn(2+)</name>
        <dbReference type="ChEBI" id="CHEBI:29035"/>
    </cofactor>
</comment>
<dbReference type="PANTHER" id="PTHR43226">
    <property type="entry name" value="XAA-PRO AMINOPEPTIDASE 3"/>
    <property type="match status" value="1"/>
</dbReference>
<keyword evidence="15" id="KW-0031">Aminopeptidase</keyword>
<dbReference type="STRING" id="161398.PP2015_592"/>
<name>A0A0S2JYJ0_9GAMM</name>
<dbReference type="GO" id="GO:0005829">
    <property type="term" value="C:cytosol"/>
    <property type="evidence" value="ECO:0007669"/>
    <property type="project" value="TreeGrafter"/>
</dbReference>
<dbReference type="PROSITE" id="PS00491">
    <property type="entry name" value="PROLINE_PEPTIDASE"/>
    <property type="match status" value="1"/>
</dbReference>
<dbReference type="Proteomes" id="UP000061457">
    <property type="component" value="Chromosome I"/>
</dbReference>
<evidence type="ECO:0000256" key="9">
    <source>
        <dbReference type="ARBA" id="ARBA00023211"/>
    </source>
</evidence>
<dbReference type="GO" id="GO:0070006">
    <property type="term" value="F:metalloaminopeptidase activity"/>
    <property type="evidence" value="ECO:0007669"/>
    <property type="project" value="InterPro"/>
</dbReference>
<gene>
    <name evidence="15" type="ORF">PP2015_592</name>
</gene>
<dbReference type="AlphaFoldDB" id="A0A0S2JYJ0"/>
<dbReference type="CDD" id="cd01087">
    <property type="entry name" value="Prolidase"/>
    <property type="match status" value="1"/>
</dbReference>